<keyword evidence="5 8" id="KW-0378">Hydrolase</keyword>
<dbReference type="CDD" id="cd01285">
    <property type="entry name" value="nucleoside_deaminase"/>
    <property type="match status" value="1"/>
</dbReference>
<dbReference type="OrthoDB" id="9802676at2"/>
<dbReference type="InterPro" id="IPR028883">
    <property type="entry name" value="tRNA_aden_deaminase"/>
</dbReference>
<evidence type="ECO:0000256" key="2">
    <source>
        <dbReference type="ARBA" id="ARBA00011738"/>
    </source>
</evidence>
<comment type="subunit">
    <text evidence="2 8">Homodimer.</text>
</comment>
<evidence type="ECO:0000256" key="3">
    <source>
        <dbReference type="ARBA" id="ARBA00022694"/>
    </source>
</evidence>
<comment type="cofactor">
    <cofactor evidence="8">
        <name>Zn(2+)</name>
        <dbReference type="ChEBI" id="CHEBI:29105"/>
    </cofactor>
    <text evidence="8">Binds 1 zinc ion per subunit.</text>
</comment>
<dbReference type="PANTHER" id="PTHR11079:SF202">
    <property type="entry name" value="TRNA-SPECIFIC ADENOSINE DEAMINASE"/>
    <property type="match status" value="1"/>
</dbReference>
<dbReference type="InterPro" id="IPR016193">
    <property type="entry name" value="Cytidine_deaminase-like"/>
</dbReference>
<organism evidence="10 11">
    <name type="scientific">Aliikangiella marina</name>
    <dbReference type="NCBI Taxonomy" id="1712262"/>
    <lineage>
        <taxon>Bacteria</taxon>
        <taxon>Pseudomonadati</taxon>
        <taxon>Pseudomonadota</taxon>
        <taxon>Gammaproteobacteria</taxon>
        <taxon>Oceanospirillales</taxon>
        <taxon>Pleioneaceae</taxon>
        <taxon>Aliikangiella</taxon>
    </lineage>
</organism>
<comment type="catalytic activity">
    <reaction evidence="7 8">
        <text>adenosine(34) in tRNA + H2O + H(+) = inosine(34) in tRNA + NH4(+)</text>
        <dbReference type="Rhea" id="RHEA:43168"/>
        <dbReference type="Rhea" id="RHEA-COMP:10373"/>
        <dbReference type="Rhea" id="RHEA-COMP:10374"/>
        <dbReference type="ChEBI" id="CHEBI:15377"/>
        <dbReference type="ChEBI" id="CHEBI:15378"/>
        <dbReference type="ChEBI" id="CHEBI:28938"/>
        <dbReference type="ChEBI" id="CHEBI:74411"/>
        <dbReference type="ChEBI" id="CHEBI:82852"/>
        <dbReference type="EC" id="3.5.4.33"/>
    </reaction>
</comment>
<comment type="caution">
    <text evidence="10">The sequence shown here is derived from an EMBL/GenBank/DDBJ whole genome shotgun (WGS) entry which is preliminary data.</text>
</comment>
<dbReference type="InterPro" id="IPR016192">
    <property type="entry name" value="APOBEC/CMP_deaminase_Zn-bd"/>
</dbReference>
<dbReference type="FunFam" id="3.40.140.10:FF:000005">
    <property type="entry name" value="tRNA-specific adenosine deaminase"/>
    <property type="match status" value="1"/>
</dbReference>
<dbReference type="GO" id="GO:0052717">
    <property type="term" value="F:tRNA-specific adenosine-34 deaminase activity"/>
    <property type="evidence" value="ECO:0007669"/>
    <property type="project" value="UniProtKB-UniRule"/>
</dbReference>
<keyword evidence="3 8" id="KW-0819">tRNA processing</keyword>
<dbReference type="Gene3D" id="3.40.140.10">
    <property type="entry name" value="Cytidine Deaminase, domain 2"/>
    <property type="match status" value="1"/>
</dbReference>
<dbReference type="PANTHER" id="PTHR11079">
    <property type="entry name" value="CYTOSINE DEAMINASE FAMILY MEMBER"/>
    <property type="match status" value="1"/>
</dbReference>
<evidence type="ECO:0000256" key="7">
    <source>
        <dbReference type="ARBA" id="ARBA00048045"/>
    </source>
</evidence>
<feature type="active site" description="Proton donor" evidence="8">
    <location>
        <position position="58"/>
    </location>
</feature>
<dbReference type="RefSeq" id="WP_142942092.1">
    <property type="nucleotide sequence ID" value="NZ_VIKR01000002.1"/>
</dbReference>
<sequence>MDTNHDHHYWMEKALELARKAESEGEVPVGAILVKDGEIVGQGYNHPIGLNDPCAHAEILALREAGQKLANYRLVDTTMYVTLEPCAMCAMAMVHARVKTLVYATKEPRTGADGSLYQLLRHAGHNHQLEVVAGVMQSESAAMLKAFFRARR</sequence>
<dbReference type="NCBIfam" id="NF008113">
    <property type="entry name" value="PRK10860.1"/>
    <property type="match status" value="1"/>
</dbReference>
<accession>A0A545TE28</accession>
<dbReference type="AlphaFoldDB" id="A0A545TE28"/>
<comment type="similarity">
    <text evidence="1">Belongs to the cytidine and deoxycytidylate deaminase family. ADAT2 subfamily.</text>
</comment>
<feature type="binding site" evidence="8">
    <location>
        <position position="56"/>
    </location>
    <ligand>
        <name>Zn(2+)</name>
        <dbReference type="ChEBI" id="CHEBI:29105"/>
        <note>catalytic</note>
    </ligand>
</feature>
<dbReference type="InterPro" id="IPR002125">
    <property type="entry name" value="CMP_dCMP_dom"/>
</dbReference>
<protein>
    <recommendedName>
        <fullName evidence="8">tRNA-specific adenosine deaminase</fullName>
        <ecNumber evidence="8">3.5.4.33</ecNumber>
    </recommendedName>
</protein>
<feature type="binding site" evidence="8">
    <location>
        <position position="89"/>
    </location>
    <ligand>
        <name>Zn(2+)</name>
        <dbReference type="ChEBI" id="CHEBI:29105"/>
        <note>catalytic</note>
    </ligand>
</feature>
<dbReference type="GO" id="GO:0002100">
    <property type="term" value="P:tRNA wobble adenosine to inosine editing"/>
    <property type="evidence" value="ECO:0007669"/>
    <property type="project" value="UniProtKB-UniRule"/>
</dbReference>
<dbReference type="Pfam" id="PF00383">
    <property type="entry name" value="dCMP_cyt_deam_1"/>
    <property type="match status" value="1"/>
</dbReference>
<dbReference type="EC" id="3.5.4.33" evidence="8"/>
<proteinExistence type="inferred from homology"/>
<dbReference type="SUPFAM" id="SSF53927">
    <property type="entry name" value="Cytidine deaminase-like"/>
    <property type="match status" value="1"/>
</dbReference>
<dbReference type="PROSITE" id="PS00903">
    <property type="entry name" value="CYT_DCMP_DEAMINASES_1"/>
    <property type="match status" value="1"/>
</dbReference>
<feature type="domain" description="CMP/dCMP-type deaminase" evidence="9">
    <location>
        <begin position="5"/>
        <end position="127"/>
    </location>
</feature>
<evidence type="ECO:0000256" key="1">
    <source>
        <dbReference type="ARBA" id="ARBA00010669"/>
    </source>
</evidence>
<evidence type="ECO:0000256" key="5">
    <source>
        <dbReference type="ARBA" id="ARBA00022801"/>
    </source>
</evidence>
<dbReference type="GO" id="GO:0008270">
    <property type="term" value="F:zinc ion binding"/>
    <property type="evidence" value="ECO:0007669"/>
    <property type="project" value="UniProtKB-UniRule"/>
</dbReference>
<dbReference type="Proteomes" id="UP000317839">
    <property type="component" value="Unassembled WGS sequence"/>
</dbReference>
<feature type="binding site" evidence="8">
    <location>
        <position position="86"/>
    </location>
    <ligand>
        <name>Zn(2+)</name>
        <dbReference type="ChEBI" id="CHEBI:29105"/>
        <note>catalytic</note>
    </ligand>
</feature>
<name>A0A545TE28_9GAMM</name>
<gene>
    <name evidence="8 10" type="primary">tadA</name>
    <name evidence="10" type="ORF">FLL45_11200</name>
</gene>
<reference evidence="10 11" key="1">
    <citation type="submission" date="2019-06" db="EMBL/GenBank/DDBJ databases">
        <title>Draft genome of Aliikangiella marina GYP-15.</title>
        <authorList>
            <person name="Wang G."/>
        </authorList>
    </citation>
    <scope>NUCLEOTIDE SEQUENCE [LARGE SCALE GENOMIC DNA]</scope>
    <source>
        <strain evidence="10 11">GYP-15</strain>
    </source>
</reference>
<evidence type="ECO:0000256" key="8">
    <source>
        <dbReference type="HAMAP-Rule" id="MF_00972"/>
    </source>
</evidence>
<evidence type="ECO:0000313" key="11">
    <source>
        <dbReference type="Proteomes" id="UP000317839"/>
    </source>
</evidence>
<keyword evidence="11" id="KW-1185">Reference proteome</keyword>
<evidence type="ECO:0000259" key="9">
    <source>
        <dbReference type="PROSITE" id="PS51747"/>
    </source>
</evidence>
<dbReference type="PROSITE" id="PS51747">
    <property type="entry name" value="CYT_DCMP_DEAMINASES_2"/>
    <property type="match status" value="1"/>
</dbReference>
<evidence type="ECO:0000256" key="4">
    <source>
        <dbReference type="ARBA" id="ARBA00022723"/>
    </source>
</evidence>
<dbReference type="EMBL" id="VIKR01000002">
    <property type="protein sequence ID" value="TQV75478.1"/>
    <property type="molecule type" value="Genomic_DNA"/>
</dbReference>
<comment type="function">
    <text evidence="8">Catalyzes the deamination of adenosine to inosine at the wobble position 34 of tRNA(Arg2).</text>
</comment>
<keyword evidence="4 8" id="KW-0479">Metal-binding</keyword>
<evidence type="ECO:0000313" key="10">
    <source>
        <dbReference type="EMBL" id="TQV75478.1"/>
    </source>
</evidence>
<keyword evidence="6 8" id="KW-0862">Zinc</keyword>
<evidence type="ECO:0000256" key="6">
    <source>
        <dbReference type="ARBA" id="ARBA00022833"/>
    </source>
</evidence>
<dbReference type="HAMAP" id="MF_00972">
    <property type="entry name" value="tRNA_aden_deaminase"/>
    <property type="match status" value="1"/>
</dbReference>